<feature type="compositionally biased region" description="Polar residues" evidence="1">
    <location>
        <begin position="831"/>
        <end position="843"/>
    </location>
</feature>
<feature type="region of interest" description="Disordered" evidence="1">
    <location>
        <begin position="174"/>
        <end position="228"/>
    </location>
</feature>
<dbReference type="Proteomes" id="UP000807469">
    <property type="component" value="Unassembled WGS sequence"/>
</dbReference>
<feature type="compositionally biased region" description="Low complexity" evidence="1">
    <location>
        <begin position="452"/>
        <end position="466"/>
    </location>
</feature>
<feature type="compositionally biased region" description="Low complexity" evidence="1">
    <location>
        <begin position="57"/>
        <end position="78"/>
    </location>
</feature>
<feature type="compositionally biased region" description="Low complexity" evidence="1">
    <location>
        <begin position="86"/>
        <end position="104"/>
    </location>
</feature>
<keyword evidence="3" id="KW-1185">Reference proteome</keyword>
<feature type="compositionally biased region" description="Low complexity" evidence="1">
    <location>
        <begin position="255"/>
        <end position="273"/>
    </location>
</feature>
<feature type="region of interest" description="Disordered" evidence="1">
    <location>
        <begin position="628"/>
        <end position="776"/>
    </location>
</feature>
<feature type="compositionally biased region" description="Low complexity" evidence="1">
    <location>
        <begin position="193"/>
        <end position="228"/>
    </location>
</feature>
<feature type="region of interest" description="Disordered" evidence="1">
    <location>
        <begin position="808"/>
        <end position="849"/>
    </location>
</feature>
<feature type="region of interest" description="Disordered" evidence="1">
    <location>
        <begin position="909"/>
        <end position="1049"/>
    </location>
</feature>
<organism evidence="2 3">
    <name type="scientific">Pholiota conissans</name>
    <dbReference type="NCBI Taxonomy" id="109636"/>
    <lineage>
        <taxon>Eukaryota</taxon>
        <taxon>Fungi</taxon>
        <taxon>Dikarya</taxon>
        <taxon>Basidiomycota</taxon>
        <taxon>Agaricomycotina</taxon>
        <taxon>Agaricomycetes</taxon>
        <taxon>Agaricomycetidae</taxon>
        <taxon>Agaricales</taxon>
        <taxon>Agaricineae</taxon>
        <taxon>Strophariaceae</taxon>
        <taxon>Pholiota</taxon>
    </lineage>
</organism>
<dbReference type="OrthoDB" id="3070335at2759"/>
<evidence type="ECO:0000313" key="2">
    <source>
        <dbReference type="EMBL" id="KAF9479881.1"/>
    </source>
</evidence>
<gene>
    <name evidence="2" type="ORF">BDN70DRAFT_920949</name>
</gene>
<dbReference type="EMBL" id="MU155204">
    <property type="protein sequence ID" value="KAF9479881.1"/>
    <property type="molecule type" value="Genomic_DNA"/>
</dbReference>
<feature type="region of interest" description="Disordered" evidence="1">
    <location>
        <begin position="311"/>
        <end position="468"/>
    </location>
</feature>
<feature type="compositionally biased region" description="Low complexity" evidence="1">
    <location>
        <begin position="543"/>
        <end position="560"/>
    </location>
</feature>
<feature type="compositionally biased region" description="Low complexity" evidence="1">
    <location>
        <begin position="655"/>
        <end position="680"/>
    </location>
</feature>
<feature type="compositionally biased region" description="Low complexity" evidence="1">
    <location>
        <begin position="337"/>
        <end position="356"/>
    </location>
</feature>
<reference evidence="2" key="1">
    <citation type="submission" date="2020-11" db="EMBL/GenBank/DDBJ databases">
        <authorList>
            <consortium name="DOE Joint Genome Institute"/>
            <person name="Ahrendt S."/>
            <person name="Riley R."/>
            <person name="Andreopoulos W."/>
            <person name="Labutti K."/>
            <person name="Pangilinan J."/>
            <person name="Ruiz-Duenas F.J."/>
            <person name="Barrasa J.M."/>
            <person name="Sanchez-Garcia M."/>
            <person name="Camarero S."/>
            <person name="Miyauchi S."/>
            <person name="Serrano A."/>
            <person name="Linde D."/>
            <person name="Babiker R."/>
            <person name="Drula E."/>
            <person name="Ayuso-Fernandez I."/>
            <person name="Pacheco R."/>
            <person name="Padilla G."/>
            <person name="Ferreira P."/>
            <person name="Barriuso J."/>
            <person name="Kellner H."/>
            <person name="Castanera R."/>
            <person name="Alfaro M."/>
            <person name="Ramirez L."/>
            <person name="Pisabarro A.G."/>
            <person name="Kuo A."/>
            <person name="Tritt A."/>
            <person name="Lipzen A."/>
            <person name="He G."/>
            <person name="Yan M."/>
            <person name="Ng V."/>
            <person name="Cullen D."/>
            <person name="Martin F."/>
            <person name="Rosso M.-N."/>
            <person name="Henrissat B."/>
            <person name="Hibbett D."/>
            <person name="Martinez A.T."/>
            <person name="Grigoriev I.V."/>
        </authorList>
    </citation>
    <scope>NUCLEOTIDE SEQUENCE</scope>
    <source>
        <strain evidence="2">CIRM-BRFM 674</strain>
    </source>
</reference>
<feature type="compositionally biased region" description="Polar residues" evidence="1">
    <location>
        <begin position="22"/>
        <end position="40"/>
    </location>
</feature>
<feature type="compositionally biased region" description="Low complexity" evidence="1">
    <location>
        <begin position="754"/>
        <end position="763"/>
    </location>
</feature>
<feature type="region of interest" description="Disordered" evidence="1">
    <location>
        <begin position="507"/>
        <end position="560"/>
    </location>
</feature>
<feature type="region of interest" description="Disordered" evidence="1">
    <location>
        <begin position="1"/>
        <end position="148"/>
    </location>
</feature>
<feature type="region of interest" description="Disordered" evidence="1">
    <location>
        <begin position="574"/>
        <end position="600"/>
    </location>
</feature>
<feature type="compositionally biased region" description="Basic and acidic residues" evidence="1">
    <location>
        <begin position="943"/>
        <end position="957"/>
    </location>
</feature>
<comment type="caution">
    <text evidence="2">The sequence shown here is derived from an EMBL/GenBank/DDBJ whole genome shotgun (WGS) entry which is preliminary data.</text>
</comment>
<feature type="compositionally biased region" description="Pro residues" evidence="1">
    <location>
        <begin position="513"/>
        <end position="523"/>
    </location>
</feature>
<evidence type="ECO:0000256" key="1">
    <source>
        <dbReference type="SAM" id="MobiDB-lite"/>
    </source>
</evidence>
<evidence type="ECO:0000313" key="3">
    <source>
        <dbReference type="Proteomes" id="UP000807469"/>
    </source>
</evidence>
<feature type="compositionally biased region" description="Polar residues" evidence="1">
    <location>
        <begin position="390"/>
        <end position="410"/>
    </location>
</feature>
<feature type="region of interest" description="Disordered" evidence="1">
    <location>
        <begin position="783"/>
        <end position="802"/>
    </location>
</feature>
<feature type="compositionally biased region" description="Low complexity" evidence="1">
    <location>
        <begin position="970"/>
        <end position="1009"/>
    </location>
</feature>
<accession>A0A9P5Z5N1</accession>
<name>A0A9P5Z5N1_9AGAR</name>
<feature type="compositionally biased region" description="Polar residues" evidence="1">
    <location>
        <begin position="1019"/>
        <end position="1041"/>
    </location>
</feature>
<protein>
    <submittedName>
        <fullName evidence="2">Uncharacterized protein</fullName>
    </submittedName>
</protein>
<dbReference type="AlphaFoldDB" id="A0A9P5Z5N1"/>
<feature type="region of interest" description="Disordered" evidence="1">
    <location>
        <begin position="244"/>
        <end position="273"/>
    </location>
</feature>
<proteinExistence type="predicted"/>
<sequence length="1049" mass="110607">MALSVSGFPEPSRQPGGANSMEGPSTAESGQEGSGKSTMVSSPRLRGLFGGGGNGVSSGKKSVSPAEAKPASTSSTSSKADENDGSQAASSSPSSSALTFSPSFEPLSQQKYDFDTPSPFMFDSERAQAASKRVQRTPPLPKRAKASPVRLAPSLTRLDIGAVGWSRLPMASHFPSKPPPPSVVIEEWPQNDTVPTPSSTTSQTRPLPTLPTLKTESNNSALNSSLSGLSRRVNTVSASMQQQNAIAGPSQYPGALSNTLSPTTSSLSALTSPALTPPSKILIMQPIPQRTTKHSLTMRYQPLVATSAASSALPSGDASSSSDQSASPIRPLPRIPPTTSISLGDDSNAVSSLSSDLSEENIKRPKTSPGIVAGFSSSPRASVTALPRTVFTNPSSSPSRQWDVIHNSNPLPIGSPLKTSRARSHSHLSRRDRSLDSYYSTPRTSPAPSRVPSPIGGRPSLSGSRSRSVRHAATIDYLPQTRGSPTIPSAPFASSMALQIHIADPVTVGKRTQPPPPSPPVGPVKPRLKPPASGSPTTARIVTAQPSAPSTSSTSNKPLVTTPAAITAATSTIAMNSPNPVSPTTVPFSDDTDDMYSIDAPLHSHPIDTLTDTESVVNPPLTPVEVYIDDQDCSTMSRSPSPIRYARPDSRGHLSSSDGDNGGLPSSSSSESDRSVSPGPARRRTQLRSYRNSYRPREGTSPPHIPYRRSPSPIGEQHQQQQQLQVPSTGVADTEKKEKPKKKATRSYFSEYIATSAPSTRASSPERKSRSRQPRRLANAVSLALRNTSPSPKRNSKGKAQPTLIDDGEVLDIGPAPPAPADPVESESSSITETVPQTSSARSSAKVGWVKSMARKRSEVFNFTASASAASNSSISHLSNAGTAPVELDGAEKPYMWISTSKPPVAPAPFIPIPPPRQQHRRVDSADFPASHAHAHSTSNSYTEREREKDIERESERYNLVCGLPLSTGPISNSSSKPRSSDPTASGQSGHTSSSSISIPSSSFSGFGIAARTRKLSKHVSSASVSLQMYGQSSAQTTQPTPDIRRQDN</sequence>
<feature type="compositionally biased region" description="Low complexity" evidence="1">
    <location>
        <begin position="311"/>
        <end position="329"/>
    </location>
</feature>
<feature type="compositionally biased region" description="Low complexity" evidence="1">
    <location>
        <begin position="930"/>
        <end position="939"/>
    </location>
</feature>
<feature type="compositionally biased region" description="Polar residues" evidence="1">
    <location>
        <begin position="575"/>
        <end position="587"/>
    </location>
</feature>